<keyword evidence="2" id="KW-1185">Reference proteome</keyword>
<dbReference type="Proteomes" id="UP001606301">
    <property type="component" value="Unassembled WGS sequence"/>
</dbReference>
<dbReference type="PIRSF" id="PIRSF011396">
    <property type="entry name" value="Trp_halogenase"/>
    <property type="match status" value="1"/>
</dbReference>
<dbReference type="InterPro" id="IPR050816">
    <property type="entry name" value="Flavin-dep_Halogenase_NPB"/>
</dbReference>
<accession>A0ABW7FL11</accession>
<proteinExistence type="predicted"/>
<dbReference type="Gene3D" id="3.50.50.60">
    <property type="entry name" value="FAD/NAD(P)-binding domain"/>
    <property type="match status" value="1"/>
</dbReference>
<sequence length="516" mass="57955">MNTSTPFNRVVIAGGGTAGWMMAALMSKLLGKQLDIKLVESEEIGTVGVGEATIPALHTFHNLLGINEAEFMAATNATFKLGINFEGWKAPGQDYFHSFGATGNDHWSAGFQHFWLKGMAEGLSKTYTDYNPETVAAFANRFAHLPRNGLNYAYHLDASRYAKFLRAMSEGYGVQRIEGKIARVLKHETDAGAARAGDIAALQMEDGNRIDGDFFIDCTGFRSLLLGEALGVGYEDWSYWLPCDRAVAVQTASVREAWPYTRSIAHPFGWQWRIPLQHRVGNGLVYSSKELSDADAPEVLKRNVEGELLTTPRVIRFTPGQRDKVWERNCVAVGLASGFVEPLESTSIHLIQRSAIRLMQLFPAGGIQQSDMDEFNRQSKRELEHIRDFIVLHYHVNERTDSALWQHVREMDILPTLRHRIDLFRETARVFRPSDELFAEISWVQVMMGQGILPQRYHPVADQMNREELARFLGDIHLKVARIVGALPQHQAYVEQLCAPYRQASVAQLAATPLQA</sequence>
<reference evidence="1 2" key="1">
    <citation type="submission" date="2024-08" db="EMBL/GenBank/DDBJ databases">
        <authorList>
            <person name="Lu H."/>
        </authorList>
    </citation>
    <scope>NUCLEOTIDE SEQUENCE [LARGE SCALE GENOMIC DNA]</scope>
    <source>
        <strain evidence="1 2">LKC17W</strain>
    </source>
</reference>
<dbReference type="GO" id="GO:0016491">
    <property type="term" value="F:oxidoreductase activity"/>
    <property type="evidence" value="ECO:0007669"/>
    <property type="project" value="UniProtKB-KW"/>
</dbReference>
<evidence type="ECO:0000313" key="1">
    <source>
        <dbReference type="EMBL" id="MFG6442032.1"/>
    </source>
</evidence>
<name>A0ABW7FL11_9BURK</name>
<keyword evidence="1" id="KW-0560">Oxidoreductase</keyword>
<dbReference type="EMBL" id="JBIGHW010000008">
    <property type="protein sequence ID" value="MFG6442032.1"/>
    <property type="molecule type" value="Genomic_DNA"/>
</dbReference>
<dbReference type="InterPro" id="IPR006905">
    <property type="entry name" value="Flavin_halogenase"/>
</dbReference>
<dbReference type="Pfam" id="PF04820">
    <property type="entry name" value="Trp_halogenase"/>
    <property type="match status" value="1"/>
</dbReference>
<dbReference type="InterPro" id="IPR033856">
    <property type="entry name" value="Trp_halogen"/>
</dbReference>
<dbReference type="PANTHER" id="PTHR43747:SF4">
    <property type="entry name" value="FLAVIN-DEPENDENT TRYPTOPHAN HALOGENASE"/>
    <property type="match status" value="1"/>
</dbReference>
<dbReference type="SUPFAM" id="SSF51905">
    <property type="entry name" value="FAD/NAD(P)-binding domain"/>
    <property type="match status" value="1"/>
</dbReference>
<dbReference type="EC" id="1.14.19.-" evidence="1"/>
<comment type="caution">
    <text evidence="1">The sequence shown here is derived from an EMBL/GenBank/DDBJ whole genome shotgun (WGS) entry which is preliminary data.</text>
</comment>
<dbReference type="PANTHER" id="PTHR43747">
    <property type="entry name" value="FAD-BINDING PROTEIN"/>
    <property type="match status" value="1"/>
</dbReference>
<gene>
    <name evidence="1" type="ORF">ACG0Z3_15210</name>
</gene>
<dbReference type="InterPro" id="IPR036188">
    <property type="entry name" value="FAD/NAD-bd_sf"/>
</dbReference>
<organism evidence="1 2">
    <name type="scientific">Pelomonas margarita</name>
    <dbReference type="NCBI Taxonomy" id="3299031"/>
    <lineage>
        <taxon>Bacteria</taxon>
        <taxon>Pseudomonadati</taxon>
        <taxon>Pseudomonadota</taxon>
        <taxon>Betaproteobacteria</taxon>
        <taxon>Burkholderiales</taxon>
        <taxon>Sphaerotilaceae</taxon>
        <taxon>Roseateles</taxon>
    </lineage>
</organism>
<protein>
    <submittedName>
        <fullName evidence="1">Tryptophan halogenase family protein</fullName>
        <ecNumber evidence="1">1.14.19.-</ecNumber>
    </submittedName>
</protein>
<evidence type="ECO:0000313" key="2">
    <source>
        <dbReference type="Proteomes" id="UP001606301"/>
    </source>
</evidence>
<dbReference type="RefSeq" id="WP_394398874.1">
    <property type="nucleotide sequence ID" value="NZ_JBIGHW010000008.1"/>
</dbReference>